<evidence type="ECO:0000313" key="1">
    <source>
        <dbReference type="EMBL" id="SBW23119.1"/>
    </source>
</evidence>
<protein>
    <submittedName>
        <fullName evidence="1">Uncharacterized protein</fullName>
    </submittedName>
</protein>
<accession>A0A1C3NZX3</accession>
<keyword evidence="2" id="KW-1185">Reference proteome</keyword>
<dbReference type="Proteomes" id="UP000199013">
    <property type="component" value="Unassembled WGS sequence"/>
</dbReference>
<sequence>MRHNEAGPISEVSASLPATLTPLDAAGKRDAIVRALEQTGGAATEAVALLAAQGVKVSRSWVYQVRKDTHHGDVDTAASVLLSVTKSG</sequence>
<evidence type="ECO:0000313" key="2">
    <source>
        <dbReference type="Proteomes" id="UP000199013"/>
    </source>
</evidence>
<name>A0A1C3NZX3_9ACTN</name>
<gene>
    <name evidence="1" type="ORF">FDG2_3596</name>
</gene>
<dbReference type="EMBL" id="FLUV01001509">
    <property type="protein sequence ID" value="SBW23119.1"/>
    <property type="molecule type" value="Genomic_DNA"/>
</dbReference>
<organism evidence="1 2">
    <name type="scientific">Candidatus Protofrankia californiensis</name>
    <dbReference type="NCBI Taxonomy" id="1839754"/>
    <lineage>
        <taxon>Bacteria</taxon>
        <taxon>Bacillati</taxon>
        <taxon>Actinomycetota</taxon>
        <taxon>Actinomycetes</taxon>
        <taxon>Frankiales</taxon>
        <taxon>Frankiaceae</taxon>
        <taxon>Protofrankia</taxon>
    </lineage>
</organism>
<reference evidence="2" key="1">
    <citation type="submission" date="2016-02" db="EMBL/GenBank/DDBJ databases">
        <authorList>
            <person name="Wibberg D."/>
        </authorList>
    </citation>
    <scope>NUCLEOTIDE SEQUENCE [LARGE SCALE GENOMIC DNA]</scope>
</reference>
<dbReference type="AlphaFoldDB" id="A0A1C3NZX3"/>
<proteinExistence type="predicted"/>